<gene>
    <name evidence="2" type="ORF">GCM10010121_090030</name>
</gene>
<reference evidence="2" key="2">
    <citation type="submission" date="2020-09" db="EMBL/GenBank/DDBJ databases">
        <authorList>
            <person name="Sun Q."/>
            <person name="Ohkuma M."/>
        </authorList>
    </citation>
    <scope>NUCLEOTIDE SEQUENCE</scope>
    <source>
        <strain evidence="2">JCM 3086</strain>
    </source>
</reference>
<proteinExistence type="predicted"/>
<evidence type="ECO:0000259" key="1">
    <source>
        <dbReference type="Pfam" id="PF00293"/>
    </source>
</evidence>
<comment type="caution">
    <text evidence="2">The sequence shown here is derived from an EMBL/GenBank/DDBJ whole genome shotgun (WGS) entry which is preliminary data.</text>
</comment>
<dbReference type="AlphaFoldDB" id="A0A917P7R8"/>
<sequence>MISDLFSLRQLDDLVTRTHSEGINELAAAALIEHEGRFLLIEKPSRNFELAPSTWELPTGFVRAGETLTSGMERVLAEYFGFSSAEATRYLGHNDHAHDAGRIVRVFVFAVTVEHPDSICHTAHIGHRWIDNITISDTVDGINSMLRVYYADTPN</sequence>
<dbReference type="RefSeq" id="WP_189317085.1">
    <property type="nucleotide sequence ID" value="NZ_BMQA01000085.1"/>
</dbReference>
<evidence type="ECO:0000313" key="2">
    <source>
        <dbReference type="EMBL" id="GGJ65402.1"/>
    </source>
</evidence>
<dbReference type="InterPro" id="IPR000086">
    <property type="entry name" value="NUDIX_hydrolase_dom"/>
</dbReference>
<organism evidence="2 3">
    <name type="scientific">Streptomyces brasiliensis</name>
    <dbReference type="NCBI Taxonomy" id="1954"/>
    <lineage>
        <taxon>Bacteria</taxon>
        <taxon>Bacillati</taxon>
        <taxon>Actinomycetota</taxon>
        <taxon>Actinomycetes</taxon>
        <taxon>Kitasatosporales</taxon>
        <taxon>Streptomycetaceae</taxon>
        <taxon>Streptomyces</taxon>
    </lineage>
</organism>
<name>A0A917P7R8_9ACTN</name>
<dbReference type="CDD" id="cd02883">
    <property type="entry name" value="NUDIX_Hydrolase"/>
    <property type="match status" value="1"/>
</dbReference>
<dbReference type="Proteomes" id="UP000657574">
    <property type="component" value="Unassembled WGS sequence"/>
</dbReference>
<dbReference type="Pfam" id="PF00293">
    <property type="entry name" value="NUDIX"/>
    <property type="match status" value="1"/>
</dbReference>
<dbReference type="InterPro" id="IPR015797">
    <property type="entry name" value="NUDIX_hydrolase-like_dom_sf"/>
</dbReference>
<feature type="domain" description="Nudix hydrolase" evidence="1">
    <location>
        <begin position="28"/>
        <end position="120"/>
    </location>
</feature>
<reference evidence="2" key="1">
    <citation type="journal article" date="2014" name="Int. J. Syst. Evol. Microbiol.">
        <title>Complete genome sequence of Corynebacterium casei LMG S-19264T (=DSM 44701T), isolated from a smear-ripened cheese.</title>
        <authorList>
            <consortium name="US DOE Joint Genome Institute (JGI-PGF)"/>
            <person name="Walter F."/>
            <person name="Albersmeier A."/>
            <person name="Kalinowski J."/>
            <person name="Ruckert C."/>
        </authorList>
    </citation>
    <scope>NUCLEOTIDE SEQUENCE</scope>
    <source>
        <strain evidence="2">JCM 3086</strain>
    </source>
</reference>
<dbReference type="Gene3D" id="3.90.79.10">
    <property type="entry name" value="Nucleoside Triphosphate Pyrophosphohydrolase"/>
    <property type="match status" value="1"/>
</dbReference>
<keyword evidence="3" id="KW-1185">Reference proteome</keyword>
<dbReference type="EMBL" id="BMQA01000085">
    <property type="protein sequence ID" value="GGJ65402.1"/>
    <property type="molecule type" value="Genomic_DNA"/>
</dbReference>
<accession>A0A917P7R8</accession>
<evidence type="ECO:0000313" key="3">
    <source>
        <dbReference type="Proteomes" id="UP000657574"/>
    </source>
</evidence>
<protein>
    <recommendedName>
        <fullName evidence="1">Nudix hydrolase domain-containing protein</fullName>
    </recommendedName>
</protein>
<dbReference type="SUPFAM" id="SSF55811">
    <property type="entry name" value="Nudix"/>
    <property type="match status" value="1"/>
</dbReference>